<dbReference type="PANTHER" id="PTHR23167:SF52">
    <property type="entry name" value="SMOOTHELIN"/>
    <property type="match status" value="1"/>
</dbReference>
<evidence type="ECO:0000256" key="1">
    <source>
        <dbReference type="SAM" id="Coils"/>
    </source>
</evidence>
<feature type="compositionally biased region" description="Basic and acidic residues" evidence="2">
    <location>
        <begin position="767"/>
        <end position="779"/>
    </location>
</feature>
<dbReference type="InterPro" id="IPR036872">
    <property type="entry name" value="CH_dom_sf"/>
</dbReference>
<dbReference type="Proteomes" id="UP001652662">
    <property type="component" value="Chromosome 7"/>
</dbReference>
<feature type="compositionally biased region" description="Polar residues" evidence="2">
    <location>
        <begin position="398"/>
        <end position="408"/>
    </location>
</feature>
<evidence type="ECO:0000256" key="2">
    <source>
        <dbReference type="SAM" id="MobiDB-lite"/>
    </source>
</evidence>
<dbReference type="SUPFAM" id="SSF47576">
    <property type="entry name" value="Calponin-homology domain, CH-domain"/>
    <property type="match status" value="1"/>
</dbReference>
<sequence>MADEALAGLDEGALRKLLEVTVDLAERRRIRSAIRELQRQELEREEEALASKRFRAERQDNKENWLHSQQREAEQRAALAQLAGQLESMSDVEELTALLRGAGEYEERKLIRAAIRRVRAQEIEAATLAGRLYSGRSNSSSREDSKGRATHRLERCEAPEREEQEQQAEVPEPTPTPEGTSRDVTTVTLLLRVPPGDTPSPPASPDSSPTTTSPEPPLEPAEAQCPVAEALDSPEPPSSPPRATSSEPQEPPVAPSTEGQVVNKLLPGPTEPPAAQGPTKGPSDTKRADLAGPRPCQRSLSVLSPRQPAQNREPTPLASGPSPFQRAGSVRDRVRKFTSDSPMAAGLQDGPPRAALSSSTPARLLGPSLISTTPASSSSSSSRGPSDTSSRFSKEQRGTAQPLAQLQSCRREEGPGGRGLAARPLENRAGGPVARSEEPSAPLPVAVGTAEPGASMKTTFTIEIKDGRGQASTGRVLLPTGNQRAELTLGLRAPPTLLSTSSGGKSTITHISSPGTLAQLGGVTHVTSFSHASPGSRGGYSIKAAEDAGTPVAHPPAFSTRRRSSAGPARSSSLMEPEPAEPPSAAVEVANGTKQTQVDKAPERRSPLRAEELMTIEDESVLDKMLDQTTDFEERKLIRAALRELRQRKRDQRDKERERRLQEARARPGEGRGNTATETTTRHSQRAADGSAVSTVTKTERVVHSNDGKQTARTTTVESSFVRRSENGGGSTMVQTKTFSSSSSKKMGSIFDREDEASPRPGSLAALEKRQAEKKKELMKAQSLPKTSASQARKAMIEKLEKEGAAGSPGGPRAAVQRSTSFGVPNANSIKQMLLDWCRAKTRGYEHVDIQNFSSSWSDGMAFCALVHNFFPEAFDYGQLSPQNRRQNFEVAFSSAEMLVDCVPLVEVDDMMIMGKKPDPKCVFTYVQSLYNHLRRHELRLRGKNV</sequence>
<keyword evidence="4" id="KW-1185">Reference proteome</keyword>
<feature type="compositionally biased region" description="Basic and acidic residues" evidence="2">
    <location>
        <begin position="698"/>
        <end position="707"/>
    </location>
</feature>
<evidence type="ECO:0000313" key="4">
    <source>
        <dbReference type="Proteomes" id="UP001652662"/>
    </source>
</evidence>
<feature type="compositionally biased region" description="Low complexity" evidence="2">
    <location>
        <begin position="565"/>
        <end position="590"/>
    </location>
</feature>
<gene>
    <name evidence="5" type="primary">SMTN</name>
</gene>
<reference evidence="5" key="1">
    <citation type="submission" date="2025-08" db="UniProtKB">
        <authorList>
            <consortium name="RefSeq"/>
        </authorList>
    </citation>
    <scope>IDENTIFICATION</scope>
    <source>
        <tissue evidence="5">Blood</tissue>
    </source>
</reference>
<organism evidence="4 5">
    <name type="scientific">Equus przewalskii</name>
    <name type="common">Przewalski's horse</name>
    <name type="synonym">Equus caballus przewalskii</name>
    <dbReference type="NCBI Taxonomy" id="9798"/>
    <lineage>
        <taxon>Eukaryota</taxon>
        <taxon>Metazoa</taxon>
        <taxon>Chordata</taxon>
        <taxon>Craniata</taxon>
        <taxon>Vertebrata</taxon>
        <taxon>Euteleostomi</taxon>
        <taxon>Mammalia</taxon>
        <taxon>Eutheria</taxon>
        <taxon>Laurasiatheria</taxon>
        <taxon>Perissodactyla</taxon>
        <taxon>Equidae</taxon>
        <taxon>Equus</taxon>
    </lineage>
</organism>
<feature type="region of interest" description="Disordered" evidence="2">
    <location>
        <begin position="134"/>
        <end position="454"/>
    </location>
</feature>
<feature type="coiled-coil region" evidence="1">
    <location>
        <begin position="30"/>
        <end position="59"/>
    </location>
</feature>
<evidence type="ECO:0000259" key="3">
    <source>
        <dbReference type="PROSITE" id="PS50021"/>
    </source>
</evidence>
<proteinExistence type="predicted"/>
<protein>
    <submittedName>
        <fullName evidence="5">Smoothelin isoform X9</fullName>
    </submittedName>
</protein>
<dbReference type="InterPro" id="IPR050540">
    <property type="entry name" value="F-actin_Monoox_Mical"/>
</dbReference>
<dbReference type="Pfam" id="PF12510">
    <property type="entry name" value="Smoothelin"/>
    <property type="match status" value="3"/>
</dbReference>
<dbReference type="PROSITE" id="PS50021">
    <property type="entry name" value="CH"/>
    <property type="match status" value="1"/>
</dbReference>
<dbReference type="Pfam" id="PF00307">
    <property type="entry name" value="CH"/>
    <property type="match status" value="1"/>
</dbReference>
<dbReference type="Gene3D" id="1.10.418.10">
    <property type="entry name" value="Calponin-like domain"/>
    <property type="match status" value="1"/>
</dbReference>
<name>A0ABM4Q585_EQUPR</name>
<dbReference type="SMART" id="SM00033">
    <property type="entry name" value="CH"/>
    <property type="match status" value="1"/>
</dbReference>
<feature type="compositionally biased region" description="Basic and acidic residues" evidence="2">
    <location>
        <begin position="647"/>
        <end position="670"/>
    </location>
</feature>
<feature type="region of interest" description="Disordered" evidence="2">
    <location>
        <begin position="530"/>
        <end position="612"/>
    </location>
</feature>
<feature type="region of interest" description="Disordered" evidence="2">
    <location>
        <begin position="647"/>
        <end position="796"/>
    </location>
</feature>
<dbReference type="InterPro" id="IPR001715">
    <property type="entry name" value="CH_dom"/>
</dbReference>
<feature type="compositionally biased region" description="Basic and acidic residues" evidence="2">
    <location>
        <begin position="141"/>
        <end position="161"/>
    </location>
</feature>
<feature type="compositionally biased region" description="Basic and acidic residues" evidence="2">
    <location>
        <begin position="600"/>
        <end position="612"/>
    </location>
</feature>
<feature type="domain" description="Calponin-homology (CH)" evidence="3">
    <location>
        <begin position="828"/>
        <end position="935"/>
    </location>
</feature>
<dbReference type="InterPro" id="IPR022189">
    <property type="entry name" value="SMTN"/>
</dbReference>
<accession>A0ABM4Q585</accession>
<keyword evidence="1" id="KW-0175">Coiled coil</keyword>
<feature type="compositionally biased region" description="Polar residues" evidence="2">
    <location>
        <begin position="298"/>
        <end position="313"/>
    </location>
</feature>
<feature type="compositionally biased region" description="Basic and acidic residues" evidence="2">
    <location>
        <begin position="329"/>
        <end position="338"/>
    </location>
</feature>
<dbReference type="GeneID" id="103566941"/>
<dbReference type="PANTHER" id="PTHR23167">
    <property type="entry name" value="CALPONIN HOMOLOGY DOMAIN-CONTAINING PROTEIN DDB_G0272472-RELATED"/>
    <property type="match status" value="1"/>
</dbReference>
<evidence type="ECO:0000313" key="5">
    <source>
        <dbReference type="RefSeq" id="XP_070484603.1"/>
    </source>
</evidence>
<dbReference type="RefSeq" id="XP_070484603.1">
    <property type="nucleotide sequence ID" value="XM_070628502.1"/>
</dbReference>
<dbReference type="CDD" id="cd21258">
    <property type="entry name" value="CH_SMTNA"/>
    <property type="match status" value="1"/>
</dbReference>
<feature type="compositionally biased region" description="Low complexity" evidence="2">
    <location>
        <begin position="367"/>
        <end position="391"/>
    </location>
</feature>
<feature type="compositionally biased region" description="Polar residues" evidence="2">
    <location>
        <begin position="708"/>
        <end position="719"/>
    </location>
</feature>